<evidence type="ECO:0000313" key="3">
    <source>
        <dbReference type="Proteomes" id="UP001175001"/>
    </source>
</evidence>
<accession>A0AA39Z208</accession>
<dbReference type="Pfam" id="PF12697">
    <property type="entry name" value="Abhydrolase_6"/>
    <property type="match status" value="1"/>
</dbReference>
<reference evidence="2" key="1">
    <citation type="submission" date="2023-06" db="EMBL/GenBank/DDBJ databases">
        <title>Multi-omics analyses reveal the molecular pathogenesis toolkit of Lasiodiplodia hormozganensis, a cross-kingdom pathogen.</title>
        <authorList>
            <person name="Felix C."/>
            <person name="Meneses R."/>
            <person name="Goncalves M.F.M."/>
            <person name="Tilleman L."/>
            <person name="Duarte A.S."/>
            <person name="Jorrin-Novo J.V."/>
            <person name="Van De Peer Y."/>
            <person name="Deforce D."/>
            <person name="Van Nieuwerburgh F."/>
            <person name="Esteves A.C."/>
            <person name="Alves A."/>
        </authorList>
    </citation>
    <scope>NUCLEOTIDE SEQUENCE</scope>
    <source>
        <strain evidence="2">CBS 339.90</strain>
    </source>
</reference>
<dbReference type="AlphaFoldDB" id="A0AA39Z208"/>
<dbReference type="EMBL" id="JAUJDW010000005">
    <property type="protein sequence ID" value="KAK0662656.1"/>
    <property type="molecule type" value="Genomic_DNA"/>
</dbReference>
<keyword evidence="3" id="KW-1185">Reference proteome</keyword>
<dbReference type="InterPro" id="IPR052897">
    <property type="entry name" value="Sec-Metab_Biosynth_Hydrolase"/>
</dbReference>
<protein>
    <recommendedName>
        <fullName evidence="1">AB hydrolase-1 domain-containing protein</fullName>
    </recommendedName>
</protein>
<gene>
    <name evidence="2" type="ORF">DIS24_g1829</name>
</gene>
<comment type="caution">
    <text evidence="2">The sequence shown here is derived from an EMBL/GenBank/DDBJ whole genome shotgun (WGS) entry which is preliminary data.</text>
</comment>
<evidence type="ECO:0000259" key="1">
    <source>
        <dbReference type="Pfam" id="PF12697"/>
    </source>
</evidence>
<dbReference type="Proteomes" id="UP001175001">
    <property type="component" value="Unassembled WGS sequence"/>
</dbReference>
<dbReference type="InterPro" id="IPR029058">
    <property type="entry name" value="AB_hydrolase_fold"/>
</dbReference>
<organism evidence="2 3">
    <name type="scientific">Lasiodiplodia hormozganensis</name>
    <dbReference type="NCBI Taxonomy" id="869390"/>
    <lineage>
        <taxon>Eukaryota</taxon>
        <taxon>Fungi</taxon>
        <taxon>Dikarya</taxon>
        <taxon>Ascomycota</taxon>
        <taxon>Pezizomycotina</taxon>
        <taxon>Dothideomycetes</taxon>
        <taxon>Dothideomycetes incertae sedis</taxon>
        <taxon>Botryosphaeriales</taxon>
        <taxon>Botryosphaeriaceae</taxon>
        <taxon>Lasiodiplodia</taxon>
    </lineage>
</organism>
<sequence>MAVTKPHIVIVPGGWHSPKHFAPTTELLEAAGYTVHGVNLASVNASPPLTDWRPDVAAIRSTIEAAIGPDNNDVVVVMHSYGGLPTQDAIKGLNKASRRRGGVVRLVFIAAFLADEGTCLMDYIGGKPMSWFDVDESNNTVLPLTPHPTFYGDVDPALADVSAATLRPHSYATFFNPVGPNPAWKFVPCTYLVCEDDAATPVEAQDSMIEYARANGCQLDCVERIKASHSPFLSQPEWTAAAIRRACGEEVAE</sequence>
<dbReference type="PANTHER" id="PTHR37017:SF11">
    <property type="entry name" value="ESTERASE_LIPASE_THIOESTERASE DOMAIN-CONTAINING PROTEIN"/>
    <property type="match status" value="1"/>
</dbReference>
<dbReference type="Gene3D" id="3.40.50.1820">
    <property type="entry name" value="alpha/beta hydrolase"/>
    <property type="match status" value="1"/>
</dbReference>
<evidence type="ECO:0000313" key="2">
    <source>
        <dbReference type="EMBL" id="KAK0662656.1"/>
    </source>
</evidence>
<proteinExistence type="predicted"/>
<dbReference type="SUPFAM" id="SSF53474">
    <property type="entry name" value="alpha/beta-Hydrolases"/>
    <property type="match status" value="1"/>
</dbReference>
<dbReference type="PANTHER" id="PTHR37017">
    <property type="entry name" value="AB HYDROLASE-1 DOMAIN-CONTAINING PROTEIN-RELATED"/>
    <property type="match status" value="1"/>
</dbReference>
<feature type="domain" description="AB hydrolase-1" evidence="1">
    <location>
        <begin position="8"/>
        <end position="242"/>
    </location>
</feature>
<name>A0AA39Z208_9PEZI</name>
<dbReference type="InterPro" id="IPR000073">
    <property type="entry name" value="AB_hydrolase_1"/>
</dbReference>